<keyword evidence="3" id="KW-1185">Reference proteome</keyword>
<accession>A0A9P7AEV8</accession>
<evidence type="ECO:0000313" key="2">
    <source>
        <dbReference type="EMBL" id="KAG1786894.1"/>
    </source>
</evidence>
<organism evidence="2 3">
    <name type="scientific">Suillus plorans</name>
    <dbReference type="NCBI Taxonomy" id="116603"/>
    <lineage>
        <taxon>Eukaryota</taxon>
        <taxon>Fungi</taxon>
        <taxon>Dikarya</taxon>
        <taxon>Basidiomycota</taxon>
        <taxon>Agaricomycotina</taxon>
        <taxon>Agaricomycetes</taxon>
        <taxon>Agaricomycetidae</taxon>
        <taxon>Boletales</taxon>
        <taxon>Suillineae</taxon>
        <taxon>Suillaceae</taxon>
        <taxon>Suillus</taxon>
    </lineage>
</organism>
<name>A0A9P7AEV8_9AGAM</name>
<dbReference type="GeneID" id="64589607"/>
<comment type="caution">
    <text evidence="2">The sequence shown here is derived from an EMBL/GenBank/DDBJ whole genome shotgun (WGS) entry which is preliminary data.</text>
</comment>
<dbReference type="RefSeq" id="XP_041154290.1">
    <property type="nucleotide sequence ID" value="XM_041295843.1"/>
</dbReference>
<protein>
    <submittedName>
        <fullName evidence="2">Uncharacterized protein</fullName>
    </submittedName>
</protein>
<dbReference type="EMBL" id="JABBWE010000086">
    <property type="protein sequence ID" value="KAG1786894.1"/>
    <property type="molecule type" value="Genomic_DNA"/>
</dbReference>
<reference evidence="2" key="1">
    <citation type="journal article" date="2020" name="New Phytol.">
        <title>Comparative genomics reveals dynamic genome evolution in host specialist ectomycorrhizal fungi.</title>
        <authorList>
            <person name="Lofgren L.A."/>
            <person name="Nguyen N.H."/>
            <person name="Vilgalys R."/>
            <person name="Ruytinx J."/>
            <person name="Liao H.L."/>
            <person name="Branco S."/>
            <person name="Kuo A."/>
            <person name="LaButti K."/>
            <person name="Lipzen A."/>
            <person name="Andreopoulos W."/>
            <person name="Pangilinan J."/>
            <person name="Riley R."/>
            <person name="Hundley H."/>
            <person name="Na H."/>
            <person name="Barry K."/>
            <person name="Grigoriev I.V."/>
            <person name="Stajich J.E."/>
            <person name="Kennedy P.G."/>
        </authorList>
    </citation>
    <scope>NUCLEOTIDE SEQUENCE</scope>
    <source>
        <strain evidence="2">S12</strain>
    </source>
</reference>
<dbReference type="AlphaFoldDB" id="A0A9P7AEV8"/>
<feature type="region of interest" description="Disordered" evidence="1">
    <location>
        <begin position="1"/>
        <end position="31"/>
    </location>
</feature>
<evidence type="ECO:0000313" key="3">
    <source>
        <dbReference type="Proteomes" id="UP000719766"/>
    </source>
</evidence>
<dbReference type="OrthoDB" id="2690590at2759"/>
<gene>
    <name evidence="2" type="ORF">HD556DRAFT_1003435</name>
</gene>
<proteinExistence type="predicted"/>
<dbReference type="Proteomes" id="UP000719766">
    <property type="component" value="Unassembled WGS sequence"/>
</dbReference>
<evidence type="ECO:0000256" key="1">
    <source>
        <dbReference type="SAM" id="MobiDB-lite"/>
    </source>
</evidence>
<sequence>MCSMKKRMHTDIRRSLDLDPQPVQQDEQNRDASIEFIPTGEPFRRLRRLWRRSRYSDNCPPSHLTSSTYVDERVLMEDVYTHVKRNNLCHFLTFVSQTQTVSLDDEDAGLSTEAITRLKFPLPPSSSTFHIQLRTSMHKIIIELHGWAPAFNAMSRNAVDVVFRNG</sequence>